<dbReference type="PROSITE" id="PS51485">
    <property type="entry name" value="PHYTOCYANIN"/>
    <property type="match status" value="1"/>
</dbReference>
<dbReference type="SUPFAM" id="SSF49503">
    <property type="entry name" value="Cupredoxins"/>
    <property type="match status" value="1"/>
</dbReference>
<dbReference type="PANTHER" id="PTHR33021">
    <property type="entry name" value="BLUE COPPER PROTEIN"/>
    <property type="match status" value="1"/>
</dbReference>
<keyword evidence="3" id="KW-0336">GPI-anchor</keyword>
<gene>
    <name evidence="13" type="ORF">K2173_010566</name>
</gene>
<keyword evidence="2" id="KW-1003">Cell membrane</keyword>
<dbReference type="GO" id="GO:0009055">
    <property type="term" value="F:electron transfer activity"/>
    <property type="evidence" value="ECO:0007669"/>
    <property type="project" value="InterPro"/>
</dbReference>
<evidence type="ECO:0000313" key="14">
    <source>
        <dbReference type="Proteomes" id="UP001159364"/>
    </source>
</evidence>
<comment type="caution">
    <text evidence="13">The sequence shown here is derived from an EMBL/GenBank/DDBJ whole genome shotgun (WGS) entry which is preliminary data.</text>
</comment>
<evidence type="ECO:0000256" key="6">
    <source>
        <dbReference type="ARBA" id="ARBA00023157"/>
    </source>
</evidence>
<dbReference type="InterPro" id="IPR008972">
    <property type="entry name" value="Cupredoxin"/>
</dbReference>
<keyword evidence="5 11" id="KW-0472">Membrane</keyword>
<dbReference type="Pfam" id="PF02298">
    <property type="entry name" value="Cu_bind_like"/>
    <property type="match status" value="1"/>
</dbReference>
<dbReference type="InterPro" id="IPR003245">
    <property type="entry name" value="Phytocyanin_dom"/>
</dbReference>
<dbReference type="Gene3D" id="2.60.40.420">
    <property type="entry name" value="Cupredoxins - blue copper proteins"/>
    <property type="match status" value="1"/>
</dbReference>
<evidence type="ECO:0000256" key="11">
    <source>
        <dbReference type="SAM" id="Phobius"/>
    </source>
</evidence>
<keyword evidence="11" id="KW-0812">Transmembrane</keyword>
<dbReference type="CDD" id="cd11019">
    <property type="entry name" value="OsENODL1_like"/>
    <property type="match status" value="1"/>
</dbReference>
<name>A0AAV8TFR0_9ROSI</name>
<keyword evidence="4" id="KW-0732">Signal</keyword>
<keyword evidence="7" id="KW-0325">Glycoprotein</keyword>
<feature type="transmembrane region" description="Helical" evidence="11">
    <location>
        <begin position="185"/>
        <end position="203"/>
    </location>
</feature>
<feature type="domain" description="Phytocyanin" evidence="12">
    <location>
        <begin position="32"/>
        <end position="134"/>
    </location>
</feature>
<sequence>MVSSSIIGHVHNLALIPVVLISIFAISFVSSYQFPVGGKIGWIKPTGNDTETYDKWATKHRFHVGDSLYFMYRRDSVLVVNSTDYENCIISNPISRYDDGNTTFRFDRHGFFYFISGQPGHCKAGQKLVVRVMVHPAGGDHEEAPNPAPSPEENGNKDSGKEEGDDWGGFSWGPPSVNSTIKASLASYFMTALVGMLVILYLLT</sequence>
<evidence type="ECO:0000256" key="3">
    <source>
        <dbReference type="ARBA" id="ARBA00022622"/>
    </source>
</evidence>
<dbReference type="GO" id="GO:0098552">
    <property type="term" value="C:side of membrane"/>
    <property type="evidence" value="ECO:0007669"/>
    <property type="project" value="UniProtKB-KW"/>
</dbReference>
<feature type="region of interest" description="Disordered" evidence="10">
    <location>
        <begin position="138"/>
        <end position="172"/>
    </location>
</feature>
<keyword evidence="11" id="KW-1133">Transmembrane helix</keyword>
<dbReference type="Proteomes" id="UP001159364">
    <property type="component" value="Linkage Group LG05"/>
</dbReference>
<evidence type="ECO:0000256" key="9">
    <source>
        <dbReference type="ARBA" id="ARBA00035011"/>
    </source>
</evidence>
<evidence type="ECO:0000259" key="12">
    <source>
        <dbReference type="PROSITE" id="PS51485"/>
    </source>
</evidence>
<keyword evidence="6" id="KW-1015">Disulfide bond</keyword>
<feature type="transmembrane region" description="Helical" evidence="11">
    <location>
        <begin position="6"/>
        <end position="29"/>
    </location>
</feature>
<comment type="similarity">
    <text evidence="9">Belongs to the early nodulin-like (ENODL) family.</text>
</comment>
<proteinExistence type="inferred from homology"/>
<dbReference type="EMBL" id="JAIWQS010000005">
    <property type="protein sequence ID" value="KAJ8765084.1"/>
    <property type="molecule type" value="Genomic_DNA"/>
</dbReference>
<evidence type="ECO:0000256" key="10">
    <source>
        <dbReference type="SAM" id="MobiDB-lite"/>
    </source>
</evidence>
<comment type="subcellular location">
    <subcellularLocation>
        <location evidence="1">Cell membrane</location>
        <topology evidence="1">Lipid-anchor</topology>
        <topology evidence="1">GPI-anchor</topology>
    </subcellularLocation>
</comment>
<evidence type="ECO:0000256" key="4">
    <source>
        <dbReference type="ARBA" id="ARBA00022729"/>
    </source>
</evidence>
<dbReference type="FunFam" id="2.60.40.420:FF:000010">
    <property type="entry name" value="Early nodulin-like protein 1"/>
    <property type="match status" value="1"/>
</dbReference>
<organism evidence="13 14">
    <name type="scientific">Erythroxylum novogranatense</name>
    <dbReference type="NCBI Taxonomy" id="1862640"/>
    <lineage>
        <taxon>Eukaryota</taxon>
        <taxon>Viridiplantae</taxon>
        <taxon>Streptophyta</taxon>
        <taxon>Embryophyta</taxon>
        <taxon>Tracheophyta</taxon>
        <taxon>Spermatophyta</taxon>
        <taxon>Magnoliopsida</taxon>
        <taxon>eudicotyledons</taxon>
        <taxon>Gunneridae</taxon>
        <taxon>Pentapetalae</taxon>
        <taxon>rosids</taxon>
        <taxon>fabids</taxon>
        <taxon>Malpighiales</taxon>
        <taxon>Erythroxylaceae</taxon>
        <taxon>Erythroxylum</taxon>
    </lineage>
</organism>
<evidence type="ECO:0000256" key="8">
    <source>
        <dbReference type="ARBA" id="ARBA00023288"/>
    </source>
</evidence>
<keyword evidence="8" id="KW-0449">Lipoprotein</keyword>
<dbReference type="PANTHER" id="PTHR33021:SF14">
    <property type="entry name" value="OS01G0272700 PROTEIN"/>
    <property type="match status" value="1"/>
</dbReference>
<evidence type="ECO:0000313" key="13">
    <source>
        <dbReference type="EMBL" id="KAJ8765084.1"/>
    </source>
</evidence>
<reference evidence="13 14" key="1">
    <citation type="submission" date="2021-09" db="EMBL/GenBank/DDBJ databases">
        <title>Genomic insights and catalytic innovation underlie evolution of tropane alkaloids biosynthesis.</title>
        <authorList>
            <person name="Wang Y.-J."/>
            <person name="Tian T."/>
            <person name="Huang J.-P."/>
            <person name="Huang S.-X."/>
        </authorList>
    </citation>
    <scope>NUCLEOTIDE SEQUENCE [LARGE SCALE GENOMIC DNA]</scope>
    <source>
        <strain evidence="13">KIB-2018</strain>
        <tissue evidence="13">Leaf</tissue>
    </source>
</reference>
<keyword evidence="14" id="KW-1185">Reference proteome</keyword>
<dbReference type="InterPro" id="IPR041846">
    <property type="entry name" value="ENL_dom"/>
</dbReference>
<evidence type="ECO:0000256" key="1">
    <source>
        <dbReference type="ARBA" id="ARBA00004609"/>
    </source>
</evidence>
<dbReference type="GO" id="GO:0005886">
    <property type="term" value="C:plasma membrane"/>
    <property type="evidence" value="ECO:0007669"/>
    <property type="project" value="UniProtKB-SubCell"/>
</dbReference>
<dbReference type="InterPro" id="IPR039391">
    <property type="entry name" value="Phytocyanin-like"/>
</dbReference>
<evidence type="ECO:0000256" key="5">
    <source>
        <dbReference type="ARBA" id="ARBA00023136"/>
    </source>
</evidence>
<evidence type="ECO:0000256" key="7">
    <source>
        <dbReference type="ARBA" id="ARBA00023180"/>
    </source>
</evidence>
<protein>
    <recommendedName>
        <fullName evidence="12">Phytocyanin domain-containing protein</fullName>
    </recommendedName>
</protein>
<dbReference type="AlphaFoldDB" id="A0AAV8TFR0"/>
<accession>A0AAV8TFR0</accession>
<evidence type="ECO:0000256" key="2">
    <source>
        <dbReference type="ARBA" id="ARBA00022475"/>
    </source>
</evidence>